<dbReference type="Gene3D" id="3.40.630.30">
    <property type="match status" value="1"/>
</dbReference>
<evidence type="ECO:0000259" key="1">
    <source>
        <dbReference type="PROSITE" id="PS51186"/>
    </source>
</evidence>
<dbReference type="SUPFAM" id="SSF55729">
    <property type="entry name" value="Acyl-CoA N-acyltransferases (Nat)"/>
    <property type="match status" value="1"/>
</dbReference>
<evidence type="ECO:0000313" key="2">
    <source>
        <dbReference type="EMBL" id="PPQ31165.1"/>
    </source>
</evidence>
<dbReference type="Proteomes" id="UP000239724">
    <property type="component" value="Unassembled WGS sequence"/>
</dbReference>
<dbReference type="InterPro" id="IPR016181">
    <property type="entry name" value="Acyl_CoA_acyltransferase"/>
</dbReference>
<proteinExistence type="predicted"/>
<evidence type="ECO:0000313" key="3">
    <source>
        <dbReference type="Proteomes" id="UP000239724"/>
    </source>
</evidence>
<reference evidence="2 3" key="1">
    <citation type="journal article" date="2018" name="Arch. Microbiol.">
        <title>New insights into the metabolic potential of the phototrophic purple bacterium Rhodopila globiformis DSM 161(T) from its draft genome sequence and evidence for a vanadium-dependent nitrogenase.</title>
        <authorList>
            <person name="Imhoff J.F."/>
            <person name="Rahn T."/>
            <person name="Kunzel S."/>
            <person name="Neulinger S.C."/>
        </authorList>
    </citation>
    <scope>NUCLEOTIDE SEQUENCE [LARGE SCALE GENOMIC DNA]</scope>
    <source>
        <strain evidence="2 3">DSM 161</strain>
    </source>
</reference>
<accession>A0A2S6N972</accession>
<sequence length="168" mass="18189">MVSTGGSLLIRPYEPGDAAGLAAVFFAAVCRTGLCDYSAAQVEAWAPGVPDTAAVGARAGDGRLVLVAVNAANEPVAYGDLEATGHIDHLYCHPDFGRAGVASALYDCLERKAREQGMTRLFVEASEAARRLFPRKRFIEVRRRDFCLRGVAIHNYLMEKRLFPGETS</sequence>
<gene>
    <name evidence="2" type="ORF">CCS01_17855</name>
</gene>
<dbReference type="PROSITE" id="PS51186">
    <property type="entry name" value="GNAT"/>
    <property type="match status" value="1"/>
</dbReference>
<dbReference type="GO" id="GO:0016747">
    <property type="term" value="F:acyltransferase activity, transferring groups other than amino-acyl groups"/>
    <property type="evidence" value="ECO:0007669"/>
    <property type="project" value="InterPro"/>
</dbReference>
<dbReference type="PANTHER" id="PTHR43451">
    <property type="entry name" value="ACETYLTRANSFERASE (GNAT) FAMILY PROTEIN"/>
    <property type="match status" value="1"/>
</dbReference>
<dbReference type="PANTHER" id="PTHR43451:SF1">
    <property type="entry name" value="ACETYLTRANSFERASE"/>
    <property type="match status" value="1"/>
</dbReference>
<dbReference type="CDD" id="cd04301">
    <property type="entry name" value="NAT_SF"/>
    <property type="match status" value="1"/>
</dbReference>
<keyword evidence="3" id="KW-1185">Reference proteome</keyword>
<name>A0A2S6N972_RHOGL</name>
<dbReference type="EMBL" id="NHRY01000196">
    <property type="protein sequence ID" value="PPQ31165.1"/>
    <property type="molecule type" value="Genomic_DNA"/>
</dbReference>
<dbReference type="Pfam" id="PF13673">
    <property type="entry name" value="Acetyltransf_10"/>
    <property type="match status" value="1"/>
</dbReference>
<organism evidence="2 3">
    <name type="scientific">Rhodopila globiformis</name>
    <name type="common">Rhodopseudomonas globiformis</name>
    <dbReference type="NCBI Taxonomy" id="1071"/>
    <lineage>
        <taxon>Bacteria</taxon>
        <taxon>Pseudomonadati</taxon>
        <taxon>Pseudomonadota</taxon>
        <taxon>Alphaproteobacteria</taxon>
        <taxon>Acetobacterales</taxon>
        <taxon>Acetobacteraceae</taxon>
        <taxon>Rhodopila</taxon>
    </lineage>
</organism>
<feature type="domain" description="N-acetyltransferase" evidence="1">
    <location>
        <begin position="8"/>
        <end position="163"/>
    </location>
</feature>
<dbReference type="InterPro" id="IPR052564">
    <property type="entry name" value="N-acetyltrans/Recomb-assoc"/>
</dbReference>
<comment type="caution">
    <text evidence="2">The sequence shown here is derived from an EMBL/GenBank/DDBJ whole genome shotgun (WGS) entry which is preliminary data.</text>
</comment>
<protein>
    <recommendedName>
        <fullName evidence="1">N-acetyltransferase domain-containing protein</fullName>
    </recommendedName>
</protein>
<dbReference type="InterPro" id="IPR000182">
    <property type="entry name" value="GNAT_dom"/>
</dbReference>
<dbReference type="AlphaFoldDB" id="A0A2S6N972"/>